<evidence type="ECO:0000256" key="1">
    <source>
        <dbReference type="SAM" id="SignalP"/>
    </source>
</evidence>
<protein>
    <submittedName>
        <fullName evidence="3">Uncharacterized protein LOC112049454</fullName>
    </submittedName>
</protein>
<dbReference type="RefSeq" id="XP_023943097.2">
    <property type="nucleotide sequence ID" value="XM_024087329.2"/>
</dbReference>
<reference evidence="3" key="1">
    <citation type="submission" date="2025-08" db="UniProtKB">
        <authorList>
            <consortium name="RefSeq"/>
        </authorList>
    </citation>
    <scope>IDENTIFICATION</scope>
</reference>
<dbReference type="GeneID" id="112049454"/>
<accession>A0A6J1NDK3</accession>
<keyword evidence="1" id="KW-0732">Signal</keyword>
<name>A0A6J1NDK3_BICAN</name>
<keyword evidence="2" id="KW-1185">Reference proteome</keyword>
<proteinExistence type="predicted"/>
<dbReference type="InterPro" id="IPR031734">
    <property type="entry name" value="MBF2"/>
</dbReference>
<organism evidence="2 3">
    <name type="scientific">Bicyclus anynana</name>
    <name type="common">Squinting bush brown butterfly</name>
    <dbReference type="NCBI Taxonomy" id="110368"/>
    <lineage>
        <taxon>Eukaryota</taxon>
        <taxon>Metazoa</taxon>
        <taxon>Ecdysozoa</taxon>
        <taxon>Arthropoda</taxon>
        <taxon>Hexapoda</taxon>
        <taxon>Insecta</taxon>
        <taxon>Pterygota</taxon>
        <taxon>Neoptera</taxon>
        <taxon>Endopterygota</taxon>
        <taxon>Lepidoptera</taxon>
        <taxon>Glossata</taxon>
        <taxon>Ditrysia</taxon>
        <taxon>Papilionoidea</taxon>
        <taxon>Nymphalidae</taxon>
        <taxon>Satyrinae</taxon>
        <taxon>Satyrini</taxon>
        <taxon>Mycalesina</taxon>
        <taxon>Bicyclus</taxon>
    </lineage>
</organism>
<sequence>MIKAVLLVSAVFLIDFCTSNSLELGTTVNGQLAYVDSVKLSSIPLKVRTKNVFYSGNNTIKGIKVLDMAKSKAKVSVTSGGVGFTFTNIKLKSERGGEINYQVQIFV</sequence>
<feature type="signal peptide" evidence="1">
    <location>
        <begin position="1"/>
        <end position="21"/>
    </location>
</feature>
<dbReference type="AlphaFoldDB" id="A0A6J1NDK3"/>
<dbReference type="OrthoDB" id="7274000at2759"/>
<gene>
    <name evidence="3" type="primary">LOC112049454</name>
</gene>
<evidence type="ECO:0000313" key="3">
    <source>
        <dbReference type="RefSeq" id="XP_023943097.2"/>
    </source>
</evidence>
<dbReference type="Proteomes" id="UP001652582">
    <property type="component" value="Chromosome 7"/>
</dbReference>
<feature type="chain" id="PRO_5045742540" evidence="1">
    <location>
        <begin position="22"/>
        <end position="107"/>
    </location>
</feature>
<dbReference type="Pfam" id="PF15868">
    <property type="entry name" value="MBF2"/>
    <property type="match status" value="1"/>
</dbReference>
<dbReference type="KEGG" id="bany:112049454"/>
<evidence type="ECO:0000313" key="2">
    <source>
        <dbReference type="Proteomes" id="UP001652582"/>
    </source>
</evidence>